<dbReference type="InterPro" id="IPR009075">
    <property type="entry name" value="AcylCo_DH/oxidase_C"/>
</dbReference>
<keyword evidence="4" id="KW-0274">FAD</keyword>
<dbReference type="InterPro" id="IPR037069">
    <property type="entry name" value="AcylCoA_DH/ox_N_sf"/>
</dbReference>
<keyword evidence="10" id="KW-1185">Reference proteome</keyword>
<dbReference type="Pfam" id="PF02771">
    <property type="entry name" value="Acyl-CoA_dh_N"/>
    <property type="match status" value="2"/>
</dbReference>
<organism evidence="9 10">
    <name type="scientific">Nocardioides marmorisolisilvae</name>
    <dbReference type="NCBI Taxonomy" id="1542737"/>
    <lineage>
        <taxon>Bacteria</taxon>
        <taxon>Bacillati</taxon>
        <taxon>Actinomycetota</taxon>
        <taxon>Actinomycetes</taxon>
        <taxon>Propionibacteriales</taxon>
        <taxon>Nocardioidaceae</taxon>
        <taxon>Nocardioides</taxon>
    </lineage>
</organism>
<dbReference type="InterPro" id="IPR052161">
    <property type="entry name" value="Mycobact_Acyl-CoA_DH"/>
</dbReference>
<dbReference type="PANTHER" id="PTHR43292:SF3">
    <property type="entry name" value="ACYL-COA DEHYDROGENASE FADE29"/>
    <property type="match status" value="1"/>
</dbReference>
<feature type="domain" description="Acyl-CoA dehydrogenase/oxidase C-terminal" evidence="6">
    <location>
        <begin position="226"/>
        <end position="331"/>
    </location>
</feature>
<evidence type="ECO:0000256" key="3">
    <source>
        <dbReference type="ARBA" id="ARBA00022630"/>
    </source>
</evidence>
<evidence type="ECO:0000259" key="7">
    <source>
        <dbReference type="Pfam" id="PF02770"/>
    </source>
</evidence>
<evidence type="ECO:0000313" key="10">
    <source>
        <dbReference type="Proteomes" id="UP000277094"/>
    </source>
</evidence>
<dbReference type="GO" id="GO:0005886">
    <property type="term" value="C:plasma membrane"/>
    <property type="evidence" value="ECO:0007669"/>
    <property type="project" value="TreeGrafter"/>
</dbReference>
<dbReference type="SUPFAM" id="SSF47203">
    <property type="entry name" value="Acyl-CoA dehydrogenase C-terminal domain-like"/>
    <property type="match status" value="2"/>
</dbReference>
<name>A0A3N0DV79_9ACTN</name>
<dbReference type="Gene3D" id="1.20.140.10">
    <property type="entry name" value="Butyryl-CoA Dehydrogenase, subunit A, domain 3"/>
    <property type="match status" value="2"/>
</dbReference>
<protein>
    <submittedName>
        <fullName evidence="9">Acyl-CoA dehydrogenase</fullName>
    </submittedName>
</protein>
<comment type="caution">
    <text evidence="9">The sequence shown here is derived from an EMBL/GenBank/DDBJ whole genome shotgun (WGS) entry which is preliminary data.</text>
</comment>
<dbReference type="EMBL" id="RJSG01000002">
    <property type="protein sequence ID" value="RNL79532.1"/>
    <property type="molecule type" value="Genomic_DNA"/>
</dbReference>
<dbReference type="AlphaFoldDB" id="A0A3N0DV79"/>
<gene>
    <name evidence="9" type="ORF">EFL95_11165</name>
</gene>
<evidence type="ECO:0000256" key="5">
    <source>
        <dbReference type="ARBA" id="ARBA00023002"/>
    </source>
</evidence>
<dbReference type="InterPro" id="IPR006091">
    <property type="entry name" value="Acyl-CoA_Oxase/DH_mid-dom"/>
</dbReference>
<comment type="cofactor">
    <cofactor evidence="1">
        <name>FAD</name>
        <dbReference type="ChEBI" id="CHEBI:57692"/>
    </cofactor>
</comment>
<dbReference type="InterPro" id="IPR036250">
    <property type="entry name" value="AcylCo_DH-like_C"/>
</dbReference>
<feature type="domain" description="Acyl-CoA oxidase/dehydrogenase middle" evidence="7">
    <location>
        <begin position="476"/>
        <end position="561"/>
    </location>
</feature>
<evidence type="ECO:0000259" key="6">
    <source>
        <dbReference type="Pfam" id="PF00441"/>
    </source>
</evidence>
<comment type="similarity">
    <text evidence="2">Belongs to the acyl-CoA dehydrogenase family.</text>
</comment>
<dbReference type="Proteomes" id="UP000277094">
    <property type="component" value="Unassembled WGS sequence"/>
</dbReference>
<keyword evidence="5" id="KW-0560">Oxidoreductase</keyword>
<feature type="domain" description="Acyl-CoA dehydrogenase/oxidase C-terminal" evidence="6">
    <location>
        <begin position="583"/>
        <end position="736"/>
    </location>
</feature>
<evidence type="ECO:0000256" key="4">
    <source>
        <dbReference type="ARBA" id="ARBA00022827"/>
    </source>
</evidence>
<dbReference type="Gene3D" id="1.10.540.10">
    <property type="entry name" value="Acyl-CoA dehydrogenase/oxidase, N-terminal domain"/>
    <property type="match status" value="2"/>
</dbReference>
<dbReference type="Pfam" id="PF02770">
    <property type="entry name" value="Acyl-CoA_dh_M"/>
    <property type="match status" value="1"/>
</dbReference>
<evidence type="ECO:0000313" key="9">
    <source>
        <dbReference type="EMBL" id="RNL79532.1"/>
    </source>
</evidence>
<dbReference type="GO" id="GO:0016627">
    <property type="term" value="F:oxidoreductase activity, acting on the CH-CH group of donors"/>
    <property type="evidence" value="ECO:0007669"/>
    <property type="project" value="InterPro"/>
</dbReference>
<dbReference type="InterPro" id="IPR046373">
    <property type="entry name" value="Acyl-CoA_Oxase/DH_mid-dom_sf"/>
</dbReference>
<dbReference type="InterPro" id="IPR009100">
    <property type="entry name" value="AcylCoA_DH/oxidase_NM_dom_sf"/>
</dbReference>
<feature type="domain" description="Acyl-CoA dehydrogenase/oxidase N-terminal" evidence="8">
    <location>
        <begin position="15"/>
        <end position="108"/>
    </location>
</feature>
<evidence type="ECO:0000259" key="8">
    <source>
        <dbReference type="Pfam" id="PF02771"/>
    </source>
</evidence>
<dbReference type="Pfam" id="PF00441">
    <property type="entry name" value="Acyl-CoA_dh_1"/>
    <property type="match status" value="2"/>
</dbReference>
<keyword evidence="3" id="KW-0285">Flavoprotein</keyword>
<dbReference type="SUPFAM" id="SSF56645">
    <property type="entry name" value="Acyl-CoA dehydrogenase NM domain-like"/>
    <property type="match status" value="2"/>
</dbReference>
<evidence type="ECO:0000256" key="1">
    <source>
        <dbReference type="ARBA" id="ARBA00001974"/>
    </source>
</evidence>
<dbReference type="Gene3D" id="2.40.110.10">
    <property type="entry name" value="Butyryl-CoA Dehydrogenase, subunit A, domain 2"/>
    <property type="match status" value="1"/>
</dbReference>
<proteinExistence type="inferred from homology"/>
<evidence type="ECO:0000256" key="2">
    <source>
        <dbReference type="ARBA" id="ARBA00009347"/>
    </source>
</evidence>
<sequence length="746" mass="79277">MALGAREAVSDQKREVREEIRSVVTDVLDKGGATWQALAEAGLLGLAAPEAHGGEGLGLEEVGVLLHEVGARALDLPVLETLACGLLTIAATAPEDIQADLVPRIVAGTLTLAPALNEPGNALPKSPATTLRDDKVSGHKIDVTLLDGDELLLVSTDGGVALVDPNGPGVTATANYASRSIPVATVRGVTTGYVFDEAPAVAVLPEPASQVLREHAAAGLLLLGDGLVAGALDLTAGYIKERIQFGRKLAEFQAVAVQIADVFVVARMVALAAEEAARRVGAGEPAAEDLAVGAAWFTDRVPTALQTCHHLHGGMGVDETYPLHLYFSRVKDIARQLGGKVATLAQVSIDDGEGKGLELSESQRAFKDEVRAYFSTLVSAEDKLEMMENRHGPAYHRNIKQMGSDGWMGVGWPVEYGGKGLGETEQQIFANEAAYGDIHLPSVTLQTVGPTLQAFGTDKQKDLFLNKILAGDVHFAIGYSEADAGTDLASLRCSAKKDANGDWVVNGQKMWTTGGHAADYIWLAVRTDPDAPKHKGISVLIVDTKDPGYSWTPIITCDGSHHVNATYYNDVRVPADMLVGVENEGWRLITTQLNHERIMLGPAGRLEGLRDEVAAWARDRKAPDGTPLLEVPAVRDTLARVTVSFRVNELLNWQVAGGGHDDPKQAVADASSSKVFASDEVQRLGLALEEVVTAYGDPADPETATLLHSLDATSKRNLVLTFGGGVNEVQRELIAMFGLNLPKVPR</sequence>
<dbReference type="PANTHER" id="PTHR43292">
    <property type="entry name" value="ACYL-COA DEHYDROGENASE"/>
    <property type="match status" value="1"/>
</dbReference>
<reference evidence="9 10" key="1">
    <citation type="submission" date="2018-11" db="EMBL/GenBank/DDBJ databases">
        <authorList>
            <person name="Li F."/>
        </authorList>
    </citation>
    <scope>NUCLEOTIDE SEQUENCE [LARGE SCALE GENOMIC DNA]</scope>
    <source>
        <strain evidence="9 10">KIS18-7</strain>
    </source>
</reference>
<dbReference type="GO" id="GO:0050660">
    <property type="term" value="F:flavin adenine dinucleotide binding"/>
    <property type="evidence" value="ECO:0007669"/>
    <property type="project" value="InterPro"/>
</dbReference>
<dbReference type="OrthoDB" id="4577375at2"/>
<dbReference type="InterPro" id="IPR013786">
    <property type="entry name" value="AcylCoA_DH/ox_N"/>
</dbReference>
<feature type="domain" description="Acyl-CoA dehydrogenase/oxidase N-terminal" evidence="8">
    <location>
        <begin position="360"/>
        <end position="472"/>
    </location>
</feature>
<accession>A0A3N0DV79</accession>